<dbReference type="GO" id="GO:0070525">
    <property type="term" value="P:tRNA threonylcarbamoyladenosine metabolic process"/>
    <property type="evidence" value="ECO:0007669"/>
    <property type="project" value="TreeGrafter"/>
</dbReference>
<evidence type="ECO:0000256" key="1">
    <source>
        <dbReference type="ARBA" id="ARBA00007073"/>
    </source>
</evidence>
<gene>
    <name evidence="2" type="ORF">ZT1A5_G1399</name>
</gene>
<dbReference type="GO" id="GO:0000408">
    <property type="term" value="C:EKC/KEOPS complex"/>
    <property type="evidence" value="ECO:0007669"/>
    <property type="project" value="TreeGrafter"/>
</dbReference>
<evidence type="ECO:0000313" key="2">
    <source>
        <dbReference type="EMBL" id="SMY19964.1"/>
    </source>
</evidence>
<reference evidence="2 3" key="1">
    <citation type="submission" date="2016-10" db="EMBL/GenBank/DDBJ databases">
        <authorList>
            <person name="Varghese N."/>
        </authorList>
    </citation>
    <scope>NUCLEOTIDE SEQUENCE [LARGE SCALE GENOMIC DNA]</scope>
</reference>
<name>A0A1Y6L612_ZYMTR</name>
<dbReference type="Proteomes" id="UP000215453">
    <property type="component" value="Chromosome 1"/>
</dbReference>
<dbReference type="EMBL" id="LT882676">
    <property type="protein sequence ID" value="SMY19964.1"/>
    <property type="molecule type" value="Genomic_DNA"/>
</dbReference>
<accession>A0A1Y6L612</accession>
<proteinExistence type="inferred from homology"/>
<dbReference type="PANTHER" id="PTHR31283:SF5">
    <property type="entry name" value="EKC_KEOPS COMPLEX SUBUNIT LAGE3"/>
    <property type="match status" value="1"/>
</dbReference>
<comment type="similarity">
    <text evidence="1">Belongs to the CTAG/PCC1 family.</text>
</comment>
<evidence type="ECO:0008006" key="4">
    <source>
        <dbReference type="Google" id="ProtNLM"/>
    </source>
</evidence>
<organism evidence="2 3">
    <name type="scientific">Zymoseptoria tritici ST99CH_1A5</name>
    <dbReference type="NCBI Taxonomy" id="1276529"/>
    <lineage>
        <taxon>Eukaryota</taxon>
        <taxon>Fungi</taxon>
        <taxon>Dikarya</taxon>
        <taxon>Ascomycota</taxon>
        <taxon>Pezizomycotina</taxon>
        <taxon>Dothideomycetes</taxon>
        <taxon>Dothideomycetidae</taxon>
        <taxon>Mycosphaerellales</taxon>
        <taxon>Mycosphaerellaceae</taxon>
        <taxon>Zymoseptoria</taxon>
    </lineage>
</organism>
<dbReference type="AlphaFoldDB" id="A0A1Y6L612"/>
<dbReference type="InterPro" id="IPR015419">
    <property type="entry name" value="CTAG/Pcc1"/>
</dbReference>
<protein>
    <recommendedName>
        <fullName evidence="4">Transcription factor Pcc1</fullName>
    </recommendedName>
</protein>
<dbReference type="Pfam" id="PF09341">
    <property type="entry name" value="Pcc1"/>
    <property type="match status" value="1"/>
</dbReference>
<evidence type="ECO:0000313" key="3">
    <source>
        <dbReference type="Proteomes" id="UP000215453"/>
    </source>
</evidence>
<dbReference type="Gene3D" id="3.30.310.50">
    <property type="entry name" value="Alpha-D-phosphohexomutase, C-terminal domain"/>
    <property type="match status" value="1"/>
</dbReference>
<dbReference type="PANTHER" id="PTHR31283">
    <property type="entry name" value="EKC/KEOPS COMPLEX SUBUNIT PCC1 FAMILY MEMBER"/>
    <property type="match status" value="1"/>
</dbReference>
<sequence length="123" mass="13384">MIQMSTIPNSVMDEAAFPCALTVHTPFPSARLASVAIRTLSVDPELSPLVRRSFSLQGETVLRTDYRATTNRMLRVAVNGFFDSLGTVLHVMEDLDVDVVHHKGWETLDGAQGVEQGRTGSAA</sequence>